<sequence>ITWISPPSLISLSNWTDLLSHRSPPLDFGLPQTLLTPVLPALPSCRISAHNPVPALCSASPDHRLAVHPRL</sequence>
<feature type="non-terminal residue" evidence="1">
    <location>
        <position position="71"/>
    </location>
</feature>
<evidence type="ECO:0000313" key="1">
    <source>
        <dbReference type="EMBL" id="SBR57353.1"/>
    </source>
</evidence>
<reference evidence="1" key="2">
    <citation type="submission" date="2016-06" db="EMBL/GenBank/DDBJ databases">
        <title>The genome of a short-lived fish provides insights into sex chromosome evolution and the genetic control of aging.</title>
        <authorList>
            <person name="Reichwald K."/>
            <person name="Felder M."/>
            <person name="Petzold A."/>
            <person name="Koch P."/>
            <person name="Groth M."/>
            <person name="Platzer M."/>
        </authorList>
    </citation>
    <scope>NUCLEOTIDE SEQUENCE</scope>
    <source>
        <tissue evidence="1">Brain</tissue>
    </source>
</reference>
<feature type="non-terminal residue" evidence="1">
    <location>
        <position position="1"/>
    </location>
</feature>
<dbReference type="AlphaFoldDB" id="A0A1A8MKJ1"/>
<reference evidence="1" key="1">
    <citation type="submission" date="2016-05" db="EMBL/GenBank/DDBJ databases">
        <authorList>
            <person name="Lavstsen T."/>
            <person name="Jespersen J.S."/>
        </authorList>
    </citation>
    <scope>NUCLEOTIDE SEQUENCE</scope>
    <source>
        <tissue evidence="1">Brain</tissue>
    </source>
</reference>
<gene>
    <name evidence="1" type="primary">Nfu_g_1_022746</name>
</gene>
<dbReference type="EMBL" id="HAEF01016194">
    <property type="protein sequence ID" value="SBR57353.1"/>
    <property type="molecule type" value="Transcribed_RNA"/>
</dbReference>
<organism evidence="1">
    <name type="scientific">Nothobranchius pienaari</name>
    <dbReference type="NCBI Taxonomy" id="704102"/>
    <lineage>
        <taxon>Eukaryota</taxon>
        <taxon>Metazoa</taxon>
        <taxon>Chordata</taxon>
        <taxon>Craniata</taxon>
        <taxon>Vertebrata</taxon>
        <taxon>Euteleostomi</taxon>
        <taxon>Actinopterygii</taxon>
        <taxon>Neopterygii</taxon>
        <taxon>Teleostei</taxon>
        <taxon>Neoteleostei</taxon>
        <taxon>Acanthomorphata</taxon>
        <taxon>Ovalentaria</taxon>
        <taxon>Atherinomorphae</taxon>
        <taxon>Cyprinodontiformes</taxon>
        <taxon>Nothobranchiidae</taxon>
        <taxon>Nothobranchius</taxon>
    </lineage>
</organism>
<name>A0A1A8MKJ1_9TELE</name>
<proteinExistence type="predicted"/>
<protein>
    <submittedName>
        <fullName evidence="1">Uncharacterized protein</fullName>
    </submittedName>
</protein>
<accession>A0A1A8MKJ1</accession>